<feature type="domain" description="Thioredoxin-like fold" evidence="6">
    <location>
        <begin position="9"/>
        <end position="164"/>
    </location>
</feature>
<organism evidence="7 8">
    <name type="scientific">Bdellovibrio reynosensis</name>
    <dbReference type="NCBI Taxonomy" id="2835041"/>
    <lineage>
        <taxon>Bacteria</taxon>
        <taxon>Pseudomonadati</taxon>
        <taxon>Bdellovibrionota</taxon>
        <taxon>Bdellovibrionia</taxon>
        <taxon>Bdellovibrionales</taxon>
        <taxon>Pseudobdellovibrionaceae</taxon>
        <taxon>Bdellovibrio</taxon>
    </lineage>
</organism>
<reference evidence="7" key="1">
    <citation type="submission" date="2022-03" db="EMBL/GenBank/DDBJ databases">
        <title>Genome Identification and Characterization of new species Bdellovibrio reynosense LBG001 sp. nov. from a Mexico soil sample.</title>
        <authorList>
            <person name="Camilli A."/>
            <person name="Ajao Y."/>
            <person name="Guo X."/>
        </authorList>
    </citation>
    <scope>NUCLEOTIDE SEQUENCE</scope>
    <source>
        <strain evidence="7">LBG001</strain>
    </source>
</reference>
<dbReference type="Gene3D" id="3.40.30.10">
    <property type="entry name" value="Glutaredoxin"/>
    <property type="match status" value="1"/>
</dbReference>
<dbReference type="InterPro" id="IPR036249">
    <property type="entry name" value="Thioredoxin-like_sf"/>
</dbReference>
<keyword evidence="2" id="KW-0732">Signal</keyword>
<evidence type="ECO:0000256" key="1">
    <source>
        <dbReference type="ARBA" id="ARBA00005791"/>
    </source>
</evidence>
<keyword evidence="5" id="KW-0676">Redox-active center</keyword>
<evidence type="ECO:0000256" key="4">
    <source>
        <dbReference type="ARBA" id="ARBA00023157"/>
    </source>
</evidence>
<dbReference type="PANTHER" id="PTHR13887:SF14">
    <property type="entry name" value="DISULFIDE BOND FORMATION PROTEIN D"/>
    <property type="match status" value="1"/>
</dbReference>
<accession>A0ABY4C8W8</accession>
<gene>
    <name evidence="7" type="ORF">MNR06_10450</name>
</gene>
<dbReference type="RefSeq" id="WP_243535777.1">
    <property type="nucleotide sequence ID" value="NZ_CP093442.1"/>
</dbReference>
<dbReference type="Pfam" id="PF13462">
    <property type="entry name" value="Thioredoxin_4"/>
    <property type="match status" value="1"/>
</dbReference>
<protein>
    <submittedName>
        <fullName evidence="7">DsbA family protein</fullName>
    </submittedName>
</protein>
<name>A0ABY4C8W8_9BACT</name>
<proteinExistence type="inferred from homology"/>
<keyword evidence="3" id="KW-0560">Oxidoreductase</keyword>
<dbReference type="EMBL" id="CP093442">
    <property type="protein sequence ID" value="UOF00121.1"/>
    <property type="molecule type" value="Genomic_DNA"/>
</dbReference>
<dbReference type="Proteomes" id="UP000830116">
    <property type="component" value="Chromosome"/>
</dbReference>
<evidence type="ECO:0000256" key="2">
    <source>
        <dbReference type="ARBA" id="ARBA00022729"/>
    </source>
</evidence>
<evidence type="ECO:0000256" key="5">
    <source>
        <dbReference type="ARBA" id="ARBA00023284"/>
    </source>
</evidence>
<sequence length="180" mass="20870">MRLNSSVSEKDHYRGPLHAPIILVEYGDFQCPYSAKAFYEIENVLKELKGSICYSFRYFPVQGLHRHAIIGAMAAEAASRQGMFWPMHHMLFQNFDTIDEQSINKFAQMIGLDMELFQGDMANPDLMKRIERDYRDGVKSGVINTPTLFLNGDWFDHPTNHHELVLAAEELMQTSRRKHF</sequence>
<evidence type="ECO:0000256" key="3">
    <source>
        <dbReference type="ARBA" id="ARBA00023002"/>
    </source>
</evidence>
<dbReference type="InterPro" id="IPR012336">
    <property type="entry name" value="Thioredoxin-like_fold"/>
</dbReference>
<evidence type="ECO:0000313" key="8">
    <source>
        <dbReference type="Proteomes" id="UP000830116"/>
    </source>
</evidence>
<dbReference type="SUPFAM" id="SSF52833">
    <property type="entry name" value="Thioredoxin-like"/>
    <property type="match status" value="1"/>
</dbReference>
<evidence type="ECO:0000259" key="6">
    <source>
        <dbReference type="Pfam" id="PF13462"/>
    </source>
</evidence>
<evidence type="ECO:0000313" key="7">
    <source>
        <dbReference type="EMBL" id="UOF00121.1"/>
    </source>
</evidence>
<comment type="similarity">
    <text evidence="1">Belongs to the thioredoxin family. DsbA subfamily.</text>
</comment>
<keyword evidence="8" id="KW-1185">Reference proteome</keyword>
<keyword evidence="4" id="KW-1015">Disulfide bond</keyword>
<dbReference type="PANTHER" id="PTHR13887">
    <property type="entry name" value="GLUTATHIONE S-TRANSFERASE KAPPA"/>
    <property type="match status" value="1"/>
</dbReference>